<dbReference type="InterPro" id="IPR036390">
    <property type="entry name" value="WH_DNA-bd_sf"/>
</dbReference>
<dbReference type="PANTHER" id="PTHR30537:SF5">
    <property type="entry name" value="HTH-TYPE TRANSCRIPTIONAL ACTIVATOR TTDR-RELATED"/>
    <property type="match status" value="1"/>
</dbReference>
<keyword evidence="4" id="KW-0804">Transcription</keyword>
<dbReference type="PRINTS" id="PR00039">
    <property type="entry name" value="HTHLYSR"/>
</dbReference>
<dbReference type="InterPro" id="IPR000847">
    <property type="entry name" value="LysR_HTH_N"/>
</dbReference>
<dbReference type="GO" id="GO:0006351">
    <property type="term" value="P:DNA-templated transcription"/>
    <property type="evidence" value="ECO:0007669"/>
    <property type="project" value="TreeGrafter"/>
</dbReference>
<keyword evidence="2" id="KW-0805">Transcription regulation</keyword>
<dbReference type="SUPFAM" id="SSF53850">
    <property type="entry name" value="Periplasmic binding protein-like II"/>
    <property type="match status" value="1"/>
</dbReference>
<accession>A0A9J7ALI0</accession>
<dbReference type="EMBL" id="CP102480">
    <property type="protein sequence ID" value="UUX48507.1"/>
    <property type="molecule type" value="Genomic_DNA"/>
</dbReference>
<dbReference type="KEGG" id="naci:NUH88_13930"/>
<evidence type="ECO:0000259" key="5">
    <source>
        <dbReference type="PROSITE" id="PS50931"/>
    </source>
</evidence>
<reference evidence="6" key="1">
    <citation type="submission" date="2022-08" db="EMBL/GenBank/DDBJ databases">
        <title>Nisaea acidiphila sp. nov., isolated from a marine algal debris and emended description of the genus Nisaea Urios et al. 2008.</title>
        <authorList>
            <person name="Kwon K."/>
        </authorList>
    </citation>
    <scope>NUCLEOTIDE SEQUENCE</scope>
    <source>
        <strain evidence="6">MEBiC11861</strain>
    </source>
</reference>
<organism evidence="6 7">
    <name type="scientific">Nisaea acidiphila</name>
    <dbReference type="NCBI Taxonomy" id="1862145"/>
    <lineage>
        <taxon>Bacteria</taxon>
        <taxon>Pseudomonadati</taxon>
        <taxon>Pseudomonadota</taxon>
        <taxon>Alphaproteobacteria</taxon>
        <taxon>Rhodospirillales</taxon>
        <taxon>Thalassobaculaceae</taxon>
        <taxon>Nisaea</taxon>
    </lineage>
</organism>
<dbReference type="Proteomes" id="UP001060336">
    <property type="component" value="Chromosome"/>
</dbReference>
<evidence type="ECO:0000256" key="2">
    <source>
        <dbReference type="ARBA" id="ARBA00023015"/>
    </source>
</evidence>
<dbReference type="Gene3D" id="3.40.190.290">
    <property type="match status" value="1"/>
</dbReference>
<proteinExistence type="inferred from homology"/>
<sequence>MAQGEVMLENLTGLVVFAKVVEEGGFSKAASSLGISKSSVSKQVSALEDHLGTRLLNRTTRRFSLTESGTLLYERCQRIVAEVDAAEREAGSLQSNPSGRLRVTTGMSFGRLHLAKVLPDFLFEYPDLSVDLVLNDRRVDLVEEGYDVALRIGKLEDSSLIARKLCPSNQVTVASPGYLSKRGEPKHPDELAGHEHLAYSYHNEGLSWTYRTEGKAHQVRIEPRIFANNGDAILTMAEQGAGIAQMPTFIAADSIRAGRLKPILREFEMAPYNLYALYPHARNLPLKVRVFVDFLRRRFRSEPDWDRDVVG</sequence>
<dbReference type="Pfam" id="PF03466">
    <property type="entry name" value="LysR_substrate"/>
    <property type="match status" value="1"/>
</dbReference>
<name>A0A9J7ALI0_9PROT</name>
<evidence type="ECO:0000256" key="1">
    <source>
        <dbReference type="ARBA" id="ARBA00009437"/>
    </source>
</evidence>
<protein>
    <submittedName>
        <fullName evidence="6">LysR family transcriptional regulator</fullName>
    </submittedName>
</protein>
<keyword evidence="3" id="KW-0238">DNA-binding</keyword>
<feature type="domain" description="HTH lysR-type" evidence="5">
    <location>
        <begin position="9"/>
        <end position="66"/>
    </location>
</feature>
<dbReference type="InterPro" id="IPR058163">
    <property type="entry name" value="LysR-type_TF_proteobact-type"/>
</dbReference>
<dbReference type="FunFam" id="3.40.190.290:FF:000001">
    <property type="entry name" value="Transcriptional regulator, LysR family"/>
    <property type="match status" value="1"/>
</dbReference>
<dbReference type="Gene3D" id="1.10.10.10">
    <property type="entry name" value="Winged helix-like DNA-binding domain superfamily/Winged helix DNA-binding domain"/>
    <property type="match status" value="1"/>
</dbReference>
<evidence type="ECO:0000256" key="4">
    <source>
        <dbReference type="ARBA" id="ARBA00023163"/>
    </source>
</evidence>
<dbReference type="GO" id="GO:0043565">
    <property type="term" value="F:sequence-specific DNA binding"/>
    <property type="evidence" value="ECO:0007669"/>
    <property type="project" value="TreeGrafter"/>
</dbReference>
<dbReference type="CDD" id="cd08422">
    <property type="entry name" value="PBP2_CrgA_like"/>
    <property type="match status" value="1"/>
</dbReference>
<dbReference type="InterPro" id="IPR036388">
    <property type="entry name" value="WH-like_DNA-bd_sf"/>
</dbReference>
<dbReference type="SUPFAM" id="SSF46785">
    <property type="entry name" value="Winged helix' DNA-binding domain"/>
    <property type="match status" value="1"/>
</dbReference>
<evidence type="ECO:0000313" key="6">
    <source>
        <dbReference type="EMBL" id="UUX48507.1"/>
    </source>
</evidence>
<gene>
    <name evidence="6" type="ORF">NUH88_13930</name>
</gene>
<evidence type="ECO:0000256" key="3">
    <source>
        <dbReference type="ARBA" id="ARBA00023125"/>
    </source>
</evidence>
<dbReference type="Pfam" id="PF00126">
    <property type="entry name" value="HTH_1"/>
    <property type="match status" value="1"/>
</dbReference>
<dbReference type="AlphaFoldDB" id="A0A9J7ALI0"/>
<dbReference type="PANTHER" id="PTHR30537">
    <property type="entry name" value="HTH-TYPE TRANSCRIPTIONAL REGULATOR"/>
    <property type="match status" value="1"/>
</dbReference>
<dbReference type="InterPro" id="IPR005119">
    <property type="entry name" value="LysR_subst-bd"/>
</dbReference>
<dbReference type="FunFam" id="1.10.10.10:FF:000001">
    <property type="entry name" value="LysR family transcriptional regulator"/>
    <property type="match status" value="1"/>
</dbReference>
<evidence type="ECO:0000313" key="7">
    <source>
        <dbReference type="Proteomes" id="UP001060336"/>
    </source>
</evidence>
<dbReference type="RefSeq" id="WP_257767014.1">
    <property type="nucleotide sequence ID" value="NZ_CP102480.1"/>
</dbReference>
<comment type="similarity">
    <text evidence="1">Belongs to the LysR transcriptional regulatory family.</text>
</comment>
<dbReference type="GO" id="GO:0003700">
    <property type="term" value="F:DNA-binding transcription factor activity"/>
    <property type="evidence" value="ECO:0007669"/>
    <property type="project" value="InterPro"/>
</dbReference>
<dbReference type="PROSITE" id="PS50931">
    <property type="entry name" value="HTH_LYSR"/>
    <property type="match status" value="1"/>
</dbReference>
<keyword evidence="7" id="KW-1185">Reference proteome</keyword>